<accession>A0A6J1WY76</accession>
<proteinExistence type="inferred from homology"/>
<dbReference type="SMART" id="SM01060">
    <property type="entry name" value="Catalase"/>
    <property type="match status" value="1"/>
</dbReference>
<evidence type="ECO:0000256" key="5">
    <source>
        <dbReference type="ARBA" id="ARBA00023002"/>
    </source>
</evidence>
<evidence type="ECO:0000256" key="8">
    <source>
        <dbReference type="PIRSR" id="PIRSR038928-2"/>
    </source>
</evidence>
<dbReference type="AlphaFoldDB" id="A0A6J1WY76"/>
<dbReference type="InParanoid" id="A0A6J1WY76"/>
<comment type="cofactor">
    <cofactor evidence="8">
        <name>heme</name>
        <dbReference type="ChEBI" id="CHEBI:30413"/>
    </cofactor>
</comment>
<dbReference type="Gene3D" id="2.40.180.10">
    <property type="entry name" value="Catalase core domain"/>
    <property type="match status" value="1"/>
</dbReference>
<dbReference type="PIRSF" id="PIRSF038928">
    <property type="entry name" value="Catalase_clade1-3"/>
    <property type="match status" value="1"/>
</dbReference>
<gene>
    <name evidence="12" type="primary">LOC113517348</name>
</gene>
<dbReference type="GO" id="GO:0020037">
    <property type="term" value="F:heme binding"/>
    <property type="evidence" value="ECO:0007669"/>
    <property type="project" value="InterPro"/>
</dbReference>
<dbReference type="SUPFAM" id="SSF56634">
    <property type="entry name" value="Heme-dependent catalase-like"/>
    <property type="match status" value="1"/>
</dbReference>
<dbReference type="PANTHER" id="PTHR11465">
    <property type="entry name" value="CATALASE"/>
    <property type="match status" value="1"/>
</dbReference>
<dbReference type="InterPro" id="IPR020835">
    <property type="entry name" value="Catalase_sf"/>
</dbReference>
<feature type="binding site" description="axial binding residue" evidence="8">
    <location>
        <position position="376"/>
    </location>
    <ligand>
        <name>heme</name>
        <dbReference type="ChEBI" id="CHEBI:30413"/>
    </ligand>
    <ligandPart>
        <name>Fe</name>
        <dbReference type="ChEBI" id="CHEBI:18248"/>
    </ligandPart>
</feature>
<dbReference type="PRINTS" id="PR00067">
    <property type="entry name" value="CATALASE"/>
</dbReference>
<dbReference type="GO" id="GO:0005777">
    <property type="term" value="C:peroxisome"/>
    <property type="evidence" value="ECO:0007669"/>
    <property type="project" value="TreeGrafter"/>
</dbReference>
<keyword evidence="3 8" id="KW-0349">Heme</keyword>
<evidence type="ECO:0000313" key="12">
    <source>
        <dbReference type="RefSeq" id="XP_026757804.1"/>
    </source>
</evidence>
<evidence type="ECO:0000256" key="4">
    <source>
        <dbReference type="ARBA" id="ARBA00022723"/>
    </source>
</evidence>
<organism evidence="11 12">
    <name type="scientific">Galleria mellonella</name>
    <name type="common">Greater wax moth</name>
    <dbReference type="NCBI Taxonomy" id="7137"/>
    <lineage>
        <taxon>Eukaryota</taxon>
        <taxon>Metazoa</taxon>
        <taxon>Ecdysozoa</taxon>
        <taxon>Arthropoda</taxon>
        <taxon>Hexapoda</taxon>
        <taxon>Insecta</taxon>
        <taxon>Pterygota</taxon>
        <taxon>Neoptera</taxon>
        <taxon>Endopterygota</taxon>
        <taxon>Lepidoptera</taxon>
        <taxon>Glossata</taxon>
        <taxon>Ditrysia</taxon>
        <taxon>Pyraloidea</taxon>
        <taxon>Pyralidae</taxon>
        <taxon>Galleriinae</taxon>
        <taxon>Galleria</taxon>
    </lineage>
</organism>
<dbReference type="Proteomes" id="UP001652740">
    <property type="component" value="Unplaced"/>
</dbReference>
<keyword evidence="9" id="KW-0732">Signal</keyword>
<keyword evidence="6 8" id="KW-0408">Iron</keyword>
<evidence type="ECO:0000256" key="3">
    <source>
        <dbReference type="ARBA" id="ARBA00022617"/>
    </source>
</evidence>
<dbReference type="InterPro" id="IPR018028">
    <property type="entry name" value="Catalase"/>
</dbReference>
<keyword evidence="11" id="KW-1185">Reference proteome</keyword>
<evidence type="ECO:0000259" key="10">
    <source>
        <dbReference type="SMART" id="SM01060"/>
    </source>
</evidence>
<keyword evidence="4 8" id="KW-0479">Metal-binding</keyword>
<evidence type="ECO:0000256" key="1">
    <source>
        <dbReference type="ARBA" id="ARBA00005329"/>
    </source>
</evidence>
<evidence type="ECO:0000256" key="6">
    <source>
        <dbReference type="ARBA" id="ARBA00023004"/>
    </source>
</evidence>
<dbReference type="InterPro" id="IPR024711">
    <property type="entry name" value="Catalase_clade1/3"/>
</dbReference>
<sequence>MIVPSILVSWLMGVVCASYVDYVNNTLQPVQRQLLDFKLQHPEPVGILTTTAGRPVDIRETITLNNDGLTSNEYLLDHMLHFDAERIPERVVHAKGAGAFGYFEVTHDVSQYTKADVFNVIGKRTPVAVRFSTALASKGGNDLSRELKGFTVKFYTNEGNLDLLGLNIPVYFYADPILFSAFIHAFKKNPRTDLFDSTARWDFMVLKPSVLHALFWIFSDYGIPNGYRKMDGFPIHVYELCNEHGDRYYAKFNFRTEQGFENLTTAEAAAISAEDLDYGIRDLYNNIALNNFPSWRLEMDIMSLHDITNIDYNPFDVTRLWKNGTYHTVQIGRLVLDRNPDNVFKDVEKSAFNPGNLVSGITGSPDTLFKGRKLFYRDTLNYRLGTNHNKIDVNAPKYLKTYNRDGVAPVEDNMKDAPNYYPNTFNGPVPIVDESRPKQRMIVFESNAVDLQPHSDFYIYVLSDEGQRQRFIDNIVLTLVPVVPKVRERALNLLTLIHSELGRRVRAGVTAAIAIN</sequence>
<dbReference type="InterPro" id="IPR010582">
    <property type="entry name" value="Catalase_immune_responsive"/>
</dbReference>
<dbReference type="GeneID" id="113517348"/>
<dbReference type="PROSITE" id="PS51402">
    <property type="entry name" value="CATALASE_3"/>
    <property type="match status" value="1"/>
</dbReference>
<dbReference type="GO" id="GO:0042542">
    <property type="term" value="P:response to hydrogen peroxide"/>
    <property type="evidence" value="ECO:0007669"/>
    <property type="project" value="TreeGrafter"/>
</dbReference>
<evidence type="ECO:0000313" key="11">
    <source>
        <dbReference type="Proteomes" id="UP001652740"/>
    </source>
</evidence>
<reference evidence="12" key="1">
    <citation type="submission" date="2025-08" db="UniProtKB">
        <authorList>
            <consortium name="RefSeq"/>
        </authorList>
    </citation>
    <scope>IDENTIFICATION</scope>
    <source>
        <tissue evidence="12">Whole larvae</tissue>
    </source>
</reference>
<dbReference type="GO" id="GO:0005739">
    <property type="term" value="C:mitochondrion"/>
    <property type="evidence" value="ECO:0007669"/>
    <property type="project" value="TreeGrafter"/>
</dbReference>
<feature type="chain" id="PRO_5027080689" evidence="9">
    <location>
        <begin position="18"/>
        <end position="516"/>
    </location>
</feature>
<keyword evidence="2" id="KW-0575">Peroxidase</keyword>
<dbReference type="RefSeq" id="XP_026757804.1">
    <property type="nucleotide sequence ID" value="XM_026902003.3"/>
</dbReference>
<feature type="signal peptide" evidence="9">
    <location>
        <begin position="1"/>
        <end position="17"/>
    </location>
</feature>
<dbReference type="PANTHER" id="PTHR11465:SF9">
    <property type="entry name" value="CATALASE"/>
    <property type="match status" value="1"/>
</dbReference>
<dbReference type="KEGG" id="gmw:113517348"/>
<evidence type="ECO:0000256" key="7">
    <source>
        <dbReference type="ARBA" id="ARBA00023324"/>
    </source>
</evidence>
<keyword evidence="5" id="KW-0560">Oxidoreductase</keyword>
<evidence type="ECO:0000256" key="2">
    <source>
        <dbReference type="ARBA" id="ARBA00022559"/>
    </source>
</evidence>
<feature type="domain" description="Catalase core" evidence="10">
    <location>
        <begin position="49"/>
        <end position="429"/>
    </location>
</feature>
<keyword evidence="7" id="KW-0376">Hydrogen peroxide</keyword>
<dbReference type="Pfam" id="PF00199">
    <property type="entry name" value="Catalase"/>
    <property type="match status" value="1"/>
</dbReference>
<dbReference type="OrthoDB" id="6880011at2759"/>
<evidence type="ECO:0000256" key="9">
    <source>
        <dbReference type="SAM" id="SignalP"/>
    </source>
</evidence>
<comment type="similarity">
    <text evidence="1">Belongs to the catalase family.</text>
</comment>
<name>A0A6J1WY76_GALME</name>
<dbReference type="Pfam" id="PF06628">
    <property type="entry name" value="Catalase-rel"/>
    <property type="match status" value="1"/>
</dbReference>
<dbReference type="InterPro" id="IPR011614">
    <property type="entry name" value="Catalase_core"/>
</dbReference>
<dbReference type="GO" id="GO:0046872">
    <property type="term" value="F:metal ion binding"/>
    <property type="evidence" value="ECO:0007669"/>
    <property type="project" value="UniProtKB-KW"/>
</dbReference>
<dbReference type="GO" id="GO:0042744">
    <property type="term" value="P:hydrogen peroxide catabolic process"/>
    <property type="evidence" value="ECO:0007669"/>
    <property type="project" value="UniProtKB-KW"/>
</dbReference>
<dbReference type="GO" id="GO:0004096">
    <property type="term" value="F:catalase activity"/>
    <property type="evidence" value="ECO:0007669"/>
    <property type="project" value="UniProtKB-EC"/>
</dbReference>
<protein>
    <submittedName>
        <fullName evidence="12">Catalase-like</fullName>
    </submittedName>
</protein>